<evidence type="ECO:0000313" key="10">
    <source>
        <dbReference type="Proteomes" id="UP000324298"/>
    </source>
</evidence>
<keyword evidence="5" id="KW-0133">Cell shape</keyword>
<feature type="transmembrane region" description="Helical" evidence="8">
    <location>
        <begin position="64"/>
        <end position="84"/>
    </location>
</feature>
<keyword evidence="6 8" id="KW-1133">Transmembrane helix</keyword>
<feature type="transmembrane region" description="Helical" evidence="8">
    <location>
        <begin position="34"/>
        <end position="52"/>
    </location>
</feature>
<evidence type="ECO:0000256" key="1">
    <source>
        <dbReference type="ARBA" id="ARBA00004651"/>
    </source>
</evidence>
<organism evidence="9 10">
    <name type="scientific">Oryzomonas rubra</name>
    <dbReference type="NCBI Taxonomy" id="2509454"/>
    <lineage>
        <taxon>Bacteria</taxon>
        <taxon>Pseudomonadati</taxon>
        <taxon>Thermodesulfobacteriota</taxon>
        <taxon>Desulfuromonadia</taxon>
        <taxon>Geobacterales</taxon>
        <taxon>Geobacteraceae</taxon>
        <taxon>Oryzomonas</taxon>
    </lineage>
</organism>
<dbReference type="GO" id="GO:0005886">
    <property type="term" value="C:plasma membrane"/>
    <property type="evidence" value="ECO:0007669"/>
    <property type="project" value="UniProtKB-SubCell"/>
</dbReference>
<keyword evidence="4 8" id="KW-0812">Transmembrane</keyword>
<evidence type="ECO:0000313" key="9">
    <source>
        <dbReference type="EMBL" id="KAA0895353.1"/>
    </source>
</evidence>
<feature type="transmembrane region" description="Helical" evidence="8">
    <location>
        <begin position="127"/>
        <end position="152"/>
    </location>
</feature>
<comment type="similarity">
    <text evidence="2">Belongs to the MreD family.</text>
</comment>
<dbReference type="GO" id="GO:0008360">
    <property type="term" value="P:regulation of cell shape"/>
    <property type="evidence" value="ECO:0007669"/>
    <property type="project" value="UniProtKB-KW"/>
</dbReference>
<evidence type="ECO:0000256" key="8">
    <source>
        <dbReference type="SAM" id="Phobius"/>
    </source>
</evidence>
<protein>
    <submittedName>
        <fullName evidence="9">Rod shape-determining protein MreD</fullName>
    </submittedName>
</protein>
<feature type="transmembrane region" description="Helical" evidence="8">
    <location>
        <begin position="6"/>
        <end position="27"/>
    </location>
</feature>
<feature type="transmembrane region" description="Helical" evidence="8">
    <location>
        <begin position="96"/>
        <end position="121"/>
    </location>
</feature>
<evidence type="ECO:0000256" key="2">
    <source>
        <dbReference type="ARBA" id="ARBA00007776"/>
    </source>
</evidence>
<name>A0A5A9XS07_9BACT</name>
<dbReference type="NCBIfam" id="TIGR03426">
    <property type="entry name" value="shape_MreD"/>
    <property type="match status" value="1"/>
</dbReference>
<comment type="caution">
    <text evidence="9">The sequence shown here is derived from an EMBL/GenBank/DDBJ whole genome shotgun (WGS) entry which is preliminary data.</text>
</comment>
<accession>A0A5A9XS07</accession>
<dbReference type="InterPro" id="IPR007227">
    <property type="entry name" value="Cell_shape_determining_MreD"/>
</dbReference>
<keyword evidence="10" id="KW-1185">Reference proteome</keyword>
<evidence type="ECO:0000256" key="7">
    <source>
        <dbReference type="ARBA" id="ARBA00023136"/>
    </source>
</evidence>
<keyword evidence="7 8" id="KW-0472">Membrane</keyword>
<dbReference type="AlphaFoldDB" id="A0A5A9XS07"/>
<dbReference type="RefSeq" id="WP_149305933.1">
    <property type="nucleotide sequence ID" value="NZ_SRSD01000001.1"/>
</dbReference>
<keyword evidence="3" id="KW-1003">Cell membrane</keyword>
<evidence type="ECO:0000256" key="3">
    <source>
        <dbReference type="ARBA" id="ARBA00022475"/>
    </source>
</evidence>
<comment type="subcellular location">
    <subcellularLocation>
        <location evidence="1">Cell membrane</location>
        <topology evidence="1">Multi-pass membrane protein</topology>
    </subcellularLocation>
</comment>
<dbReference type="OrthoDB" id="5396846at2"/>
<reference evidence="9 10" key="1">
    <citation type="submission" date="2019-04" db="EMBL/GenBank/DDBJ databases">
        <title>Geobacter ruber sp. nov., ferric-reducing bacteria isolated from paddy soil.</title>
        <authorList>
            <person name="Xu Z."/>
            <person name="Masuda Y."/>
            <person name="Itoh H."/>
            <person name="Senoo K."/>
        </authorList>
    </citation>
    <scope>NUCLEOTIDE SEQUENCE [LARGE SCALE GENOMIC DNA]</scope>
    <source>
        <strain evidence="9 10">Red88</strain>
    </source>
</reference>
<gene>
    <name evidence="9" type="primary">mreD</name>
    <name evidence="9" type="ORF">ET418_02200</name>
</gene>
<dbReference type="EMBL" id="SRSD01000001">
    <property type="protein sequence ID" value="KAA0895353.1"/>
    <property type="molecule type" value="Genomic_DNA"/>
</dbReference>
<dbReference type="Proteomes" id="UP000324298">
    <property type="component" value="Unassembled WGS sequence"/>
</dbReference>
<evidence type="ECO:0000256" key="4">
    <source>
        <dbReference type="ARBA" id="ARBA00022692"/>
    </source>
</evidence>
<proteinExistence type="inferred from homology"/>
<evidence type="ECO:0000256" key="6">
    <source>
        <dbReference type="ARBA" id="ARBA00022989"/>
    </source>
</evidence>
<dbReference type="Pfam" id="PF04093">
    <property type="entry name" value="MreD"/>
    <property type="match status" value="1"/>
</dbReference>
<sequence>MTKVGGALIVIVSAVILQSSVLPVHIASPFKPDLLLIIVVYLALRGSFQAGAPLSWGLGIVKDVFSGIYLGLNAFSFLLIFLVIKNISDRLYTESAPLFVITASVATLSCVAINLLLLVMFTASPGIAYSMGLGLLPHLLVNAFVASLVPLIPGFDRPLETP</sequence>
<evidence type="ECO:0000256" key="5">
    <source>
        <dbReference type="ARBA" id="ARBA00022960"/>
    </source>
</evidence>